<evidence type="ECO:0000313" key="2">
    <source>
        <dbReference type="Proteomes" id="UP000271573"/>
    </source>
</evidence>
<dbReference type="KEGG" id="nbe:Back2_18040"/>
<protein>
    <submittedName>
        <fullName evidence="1">Uncharacterized protein</fullName>
    </submittedName>
</protein>
<dbReference type="Proteomes" id="UP000271573">
    <property type="component" value="Chromosome"/>
</dbReference>
<dbReference type="InterPro" id="IPR046309">
    <property type="entry name" value="DUF6424"/>
</dbReference>
<keyword evidence="2" id="KW-1185">Reference proteome</keyword>
<dbReference type="RefSeq" id="WP_125568738.1">
    <property type="nucleotide sequence ID" value="NZ_AP019307.1"/>
</dbReference>
<dbReference type="OrthoDB" id="4176035at2"/>
<organism evidence="1 2">
    <name type="scientific">Nocardioides baekrokdamisoli</name>
    <dbReference type="NCBI Taxonomy" id="1804624"/>
    <lineage>
        <taxon>Bacteria</taxon>
        <taxon>Bacillati</taxon>
        <taxon>Actinomycetota</taxon>
        <taxon>Actinomycetes</taxon>
        <taxon>Propionibacteriales</taxon>
        <taxon>Nocardioidaceae</taxon>
        <taxon>Nocardioides</taxon>
    </lineage>
</organism>
<sequence length="235" mass="25338">MPKESVGEAAVLYTADHPARKDSPEYIAARKVLMNQRKGGCIVCGGIPDMTHPEMEKVGSPKGLQDHHGGGIYVKDVLVGLTPFGMEWSLGWSASPAKVAQFVANLNVVLEALGEPTYDSVIKDTPSVMAFVDSKYNANVKLCAPHHVGRMDKPSKDAQGHEAVGIHEIPYPIWLGQMTCDWDRWDMWAGTSGTIAVAPNPDGTVAVLHASDAHPDLNRGDVLKADHPLAMAARR</sequence>
<proteinExistence type="predicted"/>
<name>A0A3G9IF09_9ACTN</name>
<dbReference type="EMBL" id="AP019307">
    <property type="protein sequence ID" value="BBH17517.1"/>
    <property type="molecule type" value="Genomic_DNA"/>
</dbReference>
<dbReference type="AlphaFoldDB" id="A0A3G9IF09"/>
<accession>A0A3G9IF09</accession>
<dbReference type="Pfam" id="PF19988">
    <property type="entry name" value="DUF6424"/>
    <property type="match status" value="1"/>
</dbReference>
<gene>
    <name evidence="1" type="ORF">Back2_18040</name>
</gene>
<reference evidence="1 2" key="1">
    <citation type="submission" date="2018-11" db="EMBL/GenBank/DDBJ databases">
        <title>Complete genome sequence of Nocardioides baekrokdamisoli strain KCTC 39748.</title>
        <authorList>
            <person name="Kang S.W."/>
            <person name="Lee K.C."/>
            <person name="Kim K.K."/>
            <person name="Kim J.S."/>
            <person name="Kim D.S."/>
            <person name="Ko S.H."/>
            <person name="Yang S.H."/>
            <person name="Shin Y.K."/>
            <person name="Lee J.S."/>
        </authorList>
    </citation>
    <scope>NUCLEOTIDE SEQUENCE [LARGE SCALE GENOMIC DNA]</scope>
    <source>
        <strain evidence="1 2">KCTC 39748</strain>
    </source>
</reference>
<evidence type="ECO:0000313" key="1">
    <source>
        <dbReference type="EMBL" id="BBH17517.1"/>
    </source>
</evidence>